<evidence type="ECO:0008006" key="4">
    <source>
        <dbReference type="Google" id="ProtNLM"/>
    </source>
</evidence>
<feature type="transmembrane region" description="Helical" evidence="1">
    <location>
        <begin position="151"/>
        <end position="173"/>
    </location>
</feature>
<dbReference type="Proteomes" id="UP000050668">
    <property type="component" value="Unassembled WGS sequence"/>
</dbReference>
<reference evidence="3" key="1">
    <citation type="submission" date="2015-07" db="EMBL/GenBank/DDBJ databases">
        <title>Fjat-14205 dsm 2895.</title>
        <authorList>
            <person name="Liu B."/>
            <person name="Wang J."/>
            <person name="Zhu Y."/>
            <person name="Liu G."/>
            <person name="Chen Q."/>
            <person name="Chen Z."/>
            <person name="Lan J."/>
            <person name="Che J."/>
            <person name="Ge C."/>
            <person name="Shi H."/>
            <person name="Pan Z."/>
            <person name="Liu X."/>
        </authorList>
    </citation>
    <scope>NUCLEOTIDE SEQUENCE [LARGE SCALE GENOMIC DNA]</scope>
    <source>
        <strain evidence="3">DSM 25560</strain>
    </source>
</reference>
<feature type="transmembrane region" description="Helical" evidence="1">
    <location>
        <begin position="120"/>
        <end position="139"/>
    </location>
</feature>
<protein>
    <recommendedName>
        <fullName evidence="4">Transmembrane protein</fullName>
    </recommendedName>
</protein>
<name>A0ABR5JYN3_9BACI</name>
<dbReference type="EMBL" id="LGRV01000006">
    <property type="protein sequence ID" value="KOS66790.1"/>
    <property type="molecule type" value="Genomic_DNA"/>
</dbReference>
<keyword evidence="1" id="KW-0472">Membrane</keyword>
<feature type="transmembrane region" description="Helical" evidence="1">
    <location>
        <begin position="45"/>
        <end position="66"/>
    </location>
</feature>
<feature type="transmembrane region" description="Helical" evidence="1">
    <location>
        <begin position="185"/>
        <end position="203"/>
    </location>
</feature>
<accession>A0ABR5JYN3</accession>
<gene>
    <name evidence="2" type="ORF">AEA09_16240</name>
</gene>
<evidence type="ECO:0000256" key="1">
    <source>
        <dbReference type="SAM" id="Phobius"/>
    </source>
</evidence>
<keyword evidence="1" id="KW-1133">Transmembrane helix</keyword>
<keyword evidence="1" id="KW-0812">Transmembrane</keyword>
<evidence type="ECO:0000313" key="2">
    <source>
        <dbReference type="EMBL" id="KOS66790.1"/>
    </source>
</evidence>
<dbReference type="RefSeq" id="WP_053585008.1">
    <property type="nucleotide sequence ID" value="NZ_LGRV01000006.1"/>
</dbReference>
<evidence type="ECO:0000313" key="3">
    <source>
        <dbReference type="Proteomes" id="UP000050668"/>
    </source>
</evidence>
<comment type="caution">
    <text evidence="2">The sequence shown here is derived from an EMBL/GenBank/DDBJ whole genome shotgun (WGS) entry which is preliminary data.</text>
</comment>
<organism evidence="2 3">
    <name type="scientific">Lysinibacillus contaminans</name>
    <dbReference type="NCBI Taxonomy" id="1293441"/>
    <lineage>
        <taxon>Bacteria</taxon>
        <taxon>Bacillati</taxon>
        <taxon>Bacillota</taxon>
        <taxon>Bacilli</taxon>
        <taxon>Bacillales</taxon>
        <taxon>Bacillaceae</taxon>
        <taxon>Lysinibacillus</taxon>
    </lineage>
</organism>
<keyword evidence="3" id="KW-1185">Reference proteome</keyword>
<proteinExistence type="predicted"/>
<sequence length="232" mass="27220">MKIKKSTIILIVLLILSYSLANYVGLVQSIITKTSEYFQLIDNYYLLILTIAFSTALTSVPTYFIFLKVQKSIHDMTSSFQIIQQEHQDCCKIAEQSCCEKYYIDLQNLRSKYKFTDQRIVIFALLYQVGIFGFFFAILSNSIQENMTQNVSLLVYIHWFLLFSLILAIISQLKNQFKTFKSLPIIKKNIFLLLGLVGLYWLFNFTFDEILFLILFIIFQSIFNKFTKILVE</sequence>